<feature type="coiled-coil region" evidence="1">
    <location>
        <begin position="105"/>
        <end position="160"/>
    </location>
</feature>
<reference evidence="3 4" key="1">
    <citation type="journal article" date="2014" name="BMC Genomics">
        <title>Genome sequencing of four Aureobasidium pullulans varieties: biotechnological potential, stress tolerance, and description of new species.</title>
        <authorList>
            <person name="Gostin Ar C."/>
            <person name="Ohm R.A."/>
            <person name="Kogej T."/>
            <person name="Sonjak S."/>
            <person name="Turk M."/>
            <person name="Zajc J."/>
            <person name="Zalar P."/>
            <person name="Grube M."/>
            <person name="Sun H."/>
            <person name="Han J."/>
            <person name="Sharma A."/>
            <person name="Chiniquy J."/>
            <person name="Ngan C.Y."/>
            <person name="Lipzen A."/>
            <person name="Barry K."/>
            <person name="Grigoriev I.V."/>
            <person name="Gunde-Cimerman N."/>
        </authorList>
    </citation>
    <scope>NUCLEOTIDE SEQUENCE [LARGE SCALE GENOMIC DNA]</scope>
    <source>
        <strain evidence="3 4">CBS 147.97</strain>
    </source>
</reference>
<dbReference type="HOGENOM" id="CLU_782989_0_0_1"/>
<name>A0A074WJV6_9PEZI</name>
<organism evidence="3 4">
    <name type="scientific">Aureobasidium namibiae CBS 147.97</name>
    <dbReference type="NCBI Taxonomy" id="1043004"/>
    <lineage>
        <taxon>Eukaryota</taxon>
        <taxon>Fungi</taxon>
        <taxon>Dikarya</taxon>
        <taxon>Ascomycota</taxon>
        <taxon>Pezizomycotina</taxon>
        <taxon>Dothideomycetes</taxon>
        <taxon>Dothideomycetidae</taxon>
        <taxon>Dothideales</taxon>
        <taxon>Saccotheciaceae</taxon>
        <taxon>Aureobasidium</taxon>
    </lineage>
</organism>
<dbReference type="Proteomes" id="UP000027730">
    <property type="component" value="Unassembled WGS sequence"/>
</dbReference>
<protein>
    <submittedName>
        <fullName evidence="3">Uncharacterized protein</fullName>
    </submittedName>
</protein>
<proteinExistence type="predicted"/>
<gene>
    <name evidence="3" type="ORF">M436DRAFT_82822</name>
</gene>
<dbReference type="EMBL" id="KL584712">
    <property type="protein sequence ID" value="KEQ71904.1"/>
    <property type="molecule type" value="Genomic_DNA"/>
</dbReference>
<evidence type="ECO:0000313" key="3">
    <source>
        <dbReference type="EMBL" id="KEQ71904.1"/>
    </source>
</evidence>
<accession>A0A074WJV6</accession>
<keyword evidence="4" id="KW-1185">Reference proteome</keyword>
<sequence length="354" mass="39571">MADITNPIQTPAEMQNPAVEASNQADTISENGLARDSVIEADTTRCFYCDRPHNLCGTLECELLRKTALLERYEGVMVEKNEVIETLRSFAQHLDHQLSQEHEAKLSLRDQMTEAEQSTAALTEELHRKTEELDSKTVIIQKLKEQMRNARAILHEITSSMRDARFEALSQSQDNCVGEGPSQHPNDYEEPSAHSSQATPPPHDIPSVAAEQPIQCTPKSSASNDTANNPANDSALPTLILSIITWVWSFLTTTTTRDTDIHKEQHHPKPSSPESKVRGERRTTYQGKAVTKAQLKSRMLAAAAEQSIKSAEFLALRKKQEQEEQQWFGKEVQLMTRASADEEASTHENTEACL</sequence>
<feature type="region of interest" description="Disordered" evidence="2">
    <location>
        <begin position="259"/>
        <end position="287"/>
    </location>
</feature>
<evidence type="ECO:0000256" key="1">
    <source>
        <dbReference type="SAM" id="Coils"/>
    </source>
</evidence>
<dbReference type="AlphaFoldDB" id="A0A074WJV6"/>
<dbReference type="GeneID" id="25417065"/>
<feature type="compositionally biased region" description="Polar residues" evidence="2">
    <location>
        <begin position="1"/>
        <end position="13"/>
    </location>
</feature>
<feature type="region of interest" description="Disordered" evidence="2">
    <location>
        <begin position="1"/>
        <end position="25"/>
    </location>
</feature>
<dbReference type="OrthoDB" id="3919383at2759"/>
<evidence type="ECO:0000313" key="4">
    <source>
        <dbReference type="Proteomes" id="UP000027730"/>
    </source>
</evidence>
<evidence type="ECO:0000256" key="2">
    <source>
        <dbReference type="SAM" id="MobiDB-lite"/>
    </source>
</evidence>
<keyword evidence="1" id="KW-0175">Coiled coil</keyword>
<feature type="region of interest" description="Disordered" evidence="2">
    <location>
        <begin position="171"/>
        <end position="208"/>
    </location>
</feature>
<dbReference type="RefSeq" id="XP_013426363.1">
    <property type="nucleotide sequence ID" value="XM_013570909.1"/>
</dbReference>